<reference evidence="1 2" key="1">
    <citation type="submission" date="2021-03" db="EMBL/GenBank/DDBJ databases">
        <authorList>
            <person name="Kanchanasin P."/>
            <person name="Saeng-In P."/>
            <person name="Phongsopitanun W."/>
            <person name="Yuki M."/>
            <person name="Kudo T."/>
            <person name="Ohkuma M."/>
            <person name="Tanasupawat S."/>
        </authorList>
    </citation>
    <scope>NUCLEOTIDE SEQUENCE [LARGE SCALE GENOMIC DNA]</scope>
    <source>
        <strain evidence="1 2">L46</strain>
    </source>
</reference>
<evidence type="ECO:0000313" key="2">
    <source>
        <dbReference type="Proteomes" id="UP000666915"/>
    </source>
</evidence>
<dbReference type="RefSeq" id="WP_208270111.1">
    <property type="nucleotide sequence ID" value="NZ_BAAAGM010000043.1"/>
</dbReference>
<keyword evidence="2" id="KW-1185">Reference proteome</keyword>
<sequence>MPDVNDAGDPRGFTSADHLDVLARALADTGWSSAPRYDRVPALMHVFAQDMPGFGESIRVTAGADGTPWFLSSTGDLLAPCHDPASATTKIAALLAPLLAVVRPPKQ</sequence>
<evidence type="ECO:0000313" key="1">
    <source>
        <dbReference type="EMBL" id="MBO2441769.1"/>
    </source>
</evidence>
<comment type="caution">
    <text evidence="1">The sequence shown here is derived from an EMBL/GenBank/DDBJ whole genome shotgun (WGS) entry which is preliminary data.</text>
</comment>
<gene>
    <name evidence="1" type="ORF">J4557_30020</name>
</gene>
<accession>A0ABS3R694</accession>
<name>A0ABS3R694_9ACTN</name>
<protein>
    <submittedName>
        <fullName evidence="1">Uncharacterized protein</fullName>
    </submittedName>
</protein>
<organism evidence="1 2">
    <name type="scientific">Actinomadura nitritigenes</name>
    <dbReference type="NCBI Taxonomy" id="134602"/>
    <lineage>
        <taxon>Bacteria</taxon>
        <taxon>Bacillati</taxon>
        <taxon>Actinomycetota</taxon>
        <taxon>Actinomycetes</taxon>
        <taxon>Streptosporangiales</taxon>
        <taxon>Thermomonosporaceae</taxon>
        <taxon>Actinomadura</taxon>
    </lineage>
</organism>
<dbReference type="EMBL" id="JAGEOK010000021">
    <property type="protein sequence ID" value="MBO2441769.1"/>
    <property type="molecule type" value="Genomic_DNA"/>
</dbReference>
<dbReference type="Proteomes" id="UP000666915">
    <property type="component" value="Unassembled WGS sequence"/>
</dbReference>
<proteinExistence type="predicted"/>